<organism evidence="1 2">
    <name type="scientific">Racocetra fulgida</name>
    <dbReference type="NCBI Taxonomy" id="60492"/>
    <lineage>
        <taxon>Eukaryota</taxon>
        <taxon>Fungi</taxon>
        <taxon>Fungi incertae sedis</taxon>
        <taxon>Mucoromycota</taxon>
        <taxon>Glomeromycotina</taxon>
        <taxon>Glomeromycetes</taxon>
        <taxon>Diversisporales</taxon>
        <taxon>Gigasporaceae</taxon>
        <taxon>Racocetra</taxon>
    </lineage>
</organism>
<feature type="non-terminal residue" evidence="1">
    <location>
        <position position="1"/>
    </location>
</feature>
<name>A0A9N9J7D4_9GLOM</name>
<reference evidence="1" key="1">
    <citation type="submission" date="2021-06" db="EMBL/GenBank/DDBJ databases">
        <authorList>
            <person name="Kallberg Y."/>
            <person name="Tangrot J."/>
            <person name="Rosling A."/>
        </authorList>
    </citation>
    <scope>NUCLEOTIDE SEQUENCE</scope>
    <source>
        <strain evidence="1">IN212</strain>
    </source>
</reference>
<proteinExistence type="predicted"/>
<protein>
    <submittedName>
        <fullName evidence="1">1188_t:CDS:1</fullName>
    </submittedName>
</protein>
<evidence type="ECO:0000313" key="1">
    <source>
        <dbReference type="EMBL" id="CAG8767147.1"/>
    </source>
</evidence>
<dbReference type="OrthoDB" id="2447909at2759"/>
<feature type="non-terminal residue" evidence="1">
    <location>
        <position position="219"/>
    </location>
</feature>
<dbReference type="AlphaFoldDB" id="A0A9N9J7D4"/>
<dbReference type="Proteomes" id="UP000789396">
    <property type="component" value="Unassembled WGS sequence"/>
</dbReference>
<comment type="caution">
    <text evidence="1">The sequence shown here is derived from an EMBL/GenBank/DDBJ whole genome shotgun (WGS) entry which is preliminary data.</text>
</comment>
<accession>A0A9N9J7D4</accession>
<sequence>IKSKKFQEFIKDPMYTFCMPPWSTEELLICKKMFTTVPQNLMLDLIDKVGEHSLRWASSYIFNRIEQKLRDSRWDKLFLEIQNPDDPSSSRGIMFESLVLHLLKVGKQQFEIRCIQGRQHLSNYDDETILIQPIKGNFGATDLIILPNHIFQITVSKNHPIKHSELVKIVKNIKAFRRDPNSIINLFFIVPEDIYDDFRCQKYITPKKCIGNDFEAYKE</sequence>
<dbReference type="PANTHER" id="PTHR33129">
    <property type="entry name" value="PROTEIN KINASE DOMAIN-CONTAINING PROTEIN-RELATED"/>
    <property type="match status" value="1"/>
</dbReference>
<dbReference type="PANTHER" id="PTHR33129:SF1">
    <property type="entry name" value="ATP-BINDING PROTEIN"/>
    <property type="match status" value="1"/>
</dbReference>
<keyword evidence="2" id="KW-1185">Reference proteome</keyword>
<evidence type="ECO:0000313" key="2">
    <source>
        <dbReference type="Proteomes" id="UP000789396"/>
    </source>
</evidence>
<dbReference type="EMBL" id="CAJVPZ010044215">
    <property type="protein sequence ID" value="CAG8767147.1"/>
    <property type="molecule type" value="Genomic_DNA"/>
</dbReference>
<gene>
    <name evidence="1" type="ORF">RFULGI_LOCUS14782</name>
</gene>
<dbReference type="InterPro" id="IPR052980">
    <property type="entry name" value="Crinkler_effector"/>
</dbReference>